<dbReference type="SUPFAM" id="SSF53474">
    <property type="entry name" value="alpha/beta-Hydrolases"/>
    <property type="match status" value="1"/>
</dbReference>
<organism evidence="2 3">
    <name type="scientific">Sphingomonas palmae</name>
    <dbReference type="NCBI Taxonomy" id="1855283"/>
    <lineage>
        <taxon>Bacteria</taxon>
        <taxon>Pseudomonadati</taxon>
        <taxon>Pseudomonadota</taxon>
        <taxon>Alphaproteobacteria</taxon>
        <taxon>Sphingomonadales</taxon>
        <taxon>Sphingomonadaceae</taxon>
        <taxon>Sphingomonas</taxon>
    </lineage>
</organism>
<dbReference type="GO" id="GO:0004806">
    <property type="term" value="F:triacylglycerol lipase activity"/>
    <property type="evidence" value="ECO:0007669"/>
    <property type="project" value="TreeGrafter"/>
</dbReference>
<evidence type="ECO:0000313" key="2">
    <source>
        <dbReference type="EMBL" id="SEL90781.1"/>
    </source>
</evidence>
<reference evidence="3" key="1">
    <citation type="submission" date="2016-10" db="EMBL/GenBank/DDBJ databases">
        <authorList>
            <person name="Varghese N."/>
            <person name="Submissions S."/>
        </authorList>
    </citation>
    <scope>NUCLEOTIDE SEQUENCE [LARGE SCALE GENOMIC DNA]</scope>
    <source>
        <strain evidence="3">JS21-1</strain>
    </source>
</reference>
<sequence>MAQVRANGITIEYEDFGDRDAPPIMLVMGLGAQLVRWPIELVDDLVAHGFRVIRFDNRDVGLSTKFDHAGTPNIVWTAMVQQFGRTPPVPYTLQDMAADTIGLMDALGIEAAHIVGASMGGMIAQLVAASWPDRTLSLTSIMSTTGRSDCSRPTMRATAVLLRHPRGDDLEAIVAHGTLAANVVGGRFPMEGAFLAERIRSETLRNRHPAGFVRQMAAIIADGDRSSRLARITAPTLVIHGSDDPLVPVAGGRETARAIPGARLLEIDGMGHTLPPEVLPQIVAAIDAHAHGASMGKPIATAA</sequence>
<dbReference type="AlphaFoldDB" id="A0A1H7U1C3"/>
<proteinExistence type="predicted"/>
<dbReference type="PANTHER" id="PTHR43433:SF5">
    <property type="entry name" value="AB HYDROLASE-1 DOMAIN-CONTAINING PROTEIN"/>
    <property type="match status" value="1"/>
</dbReference>
<accession>A0A1H7U1C3</accession>
<gene>
    <name evidence="2" type="ORF">SAMN05216382_2901</name>
</gene>
<dbReference type="EMBL" id="FNZZ01000006">
    <property type="protein sequence ID" value="SEL90781.1"/>
    <property type="molecule type" value="Genomic_DNA"/>
</dbReference>
<dbReference type="InterPro" id="IPR000073">
    <property type="entry name" value="AB_hydrolase_1"/>
</dbReference>
<dbReference type="STRING" id="1855283.SAMN05216382_2901"/>
<dbReference type="InterPro" id="IPR050471">
    <property type="entry name" value="AB_hydrolase"/>
</dbReference>
<name>A0A1H7U1C3_9SPHN</name>
<evidence type="ECO:0000313" key="3">
    <source>
        <dbReference type="Proteomes" id="UP000199214"/>
    </source>
</evidence>
<dbReference type="Proteomes" id="UP000199214">
    <property type="component" value="Unassembled WGS sequence"/>
</dbReference>
<dbReference type="Pfam" id="PF00561">
    <property type="entry name" value="Abhydrolase_1"/>
    <property type="match status" value="1"/>
</dbReference>
<dbReference type="Gene3D" id="3.40.50.1820">
    <property type="entry name" value="alpha/beta hydrolase"/>
    <property type="match status" value="1"/>
</dbReference>
<keyword evidence="3" id="KW-1185">Reference proteome</keyword>
<dbReference type="InterPro" id="IPR029058">
    <property type="entry name" value="AB_hydrolase_fold"/>
</dbReference>
<protein>
    <submittedName>
        <fullName evidence="2">Pimeloyl-ACP methyl ester carboxylesterase</fullName>
    </submittedName>
</protein>
<dbReference type="RefSeq" id="WP_093007708.1">
    <property type="nucleotide sequence ID" value="NZ_FNZZ01000006.1"/>
</dbReference>
<dbReference type="PANTHER" id="PTHR43433">
    <property type="entry name" value="HYDROLASE, ALPHA/BETA FOLD FAMILY PROTEIN"/>
    <property type="match status" value="1"/>
</dbReference>
<dbReference type="OrthoDB" id="9798888at2"/>
<dbReference type="GO" id="GO:0046503">
    <property type="term" value="P:glycerolipid catabolic process"/>
    <property type="evidence" value="ECO:0007669"/>
    <property type="project" value="TreeGrafter"/>
</dbReference>
<evidence type="ECO:0000259" key="1">
    <source>
        <dbReference type="Pfam" id="PF00561"/>
    </source>
</evidence>
<feature type="domain" description="AB hydrolase-1" evidence="1">
    <location>
        <begin position="22"/>
        <end position="274"/>
    </location>
</feature>